<dbReference type="EMBL" id="GEVK01016774">
    <property type="protein sequence ID" value="JAU36058.1"/>
    <property type="molecule type" value="Transcribed_RNA"/>
</dbReference>
<accession>A0A1J3EVI7</accession>
<organism evidence="1">
    <name type="scientific">Noccaea caerulescens</name>
    <name type="common">Alpine penny-cress</name>
    <name type="synonym">Thlaspi caerulescens</name>
    <dbReference type="NCBI Taxonomy" id="107243"/>
    <lineage>
        <taxon>Eukaryota</taxon>
        <taxon>Viridiplantae</taxon>
        <taxon>Streptophyta</taxon>
        <taxon>Embryophyta</taxon>
        <taxon>Tracheophyta</taxon>
        <taxon>Spermatophyta</taxon>
        <taxon>Magnoliopsida</taxon>
        <taxon>eudicotyledons</taxon>
        <taxon>Gunneridae</taxon>
        <taxon>Pentapetalae</taxon>
        <taxon>rosids</taxon>
        <taxon>malvids</taxon>
        <taxon>Brassicales</taxon>
        <taxon>Brassicaceae</taxon>
        <taxon>Coluteocarpeae</taxon>
        <taxon>Noccaea</taxon>
    </lineage>
</organism>
<dbReference type="AlphaFoldDB" id="A0A1J3EVI7"/>
<gene>
    <name evidence="1" type="ORF">LC_TR14413_c0_g1_i1_g.49290</name>
</gene>
<name>A0A1J3EVI7_NOCCA</name>
<reference evidence="1" key="1">
    <citation type="submission" date="2016-07" db="EMBL/GenBank/DDBJ databases">
        <title>De novo transcriptome assembly of four accessions of the metal hyperaccumulator plant Noccaea caerulescens.</title>
        <authorList>
            <person name="Blande D."/>
            <person name="Halimaa P."/>
            <person name="Tervahauta A.I."/>
            <person name="Aarts M.G."/>
            <person name="Karenlampi S.O."/>
        </authorList>
    </citation>
    <scope>NUCLEOTIDE SEQUENCE</scope>
</reference>
<evidence type="ECO:0000313" key="1">
    <source>
        <dbReference type="EMBL" id="JAU36058.1"/>
    </source>
</evidence>
<proteinExistence type="predicted"/>
<protein>
    <submittedName>
        <fullName evidence="1">Uncharacterized protein</fullName>
    </submittedName>
</protein>
<sequence>MSKQASLSDSCRKDDIHKLIDHTDIQEMPRHHERFKLVKLVNTHTTRSRGGSLVEEAKEKLKRFKISTVNILVGGVDEEQKK</sequence>